<keyword evidence="8 11" id="KW-0648">Protein biosynthesis</keyword>
<dbReference type="SMART" id="SM00873">
    <property type="entry name" value="B3_4"/>
    <property type="match status" value="1"/>
</dbReference>
<dbReference type="SUPFAM" id="SSF56037">
    <property type="entry name" value="PheT/TilS domain"/>
    <property type="match status" value="1"/>
</dbReference>
<feature type="binding site" evidence="11">
    <location>
        <position position="373"/>
    </location>
    <ligand>
        <name>Mg(2+)</name>
        <dbReference type="ChEBI" id="CHEBI:18420"/>
        <note>shared with alpha subunit</note>
    </ligand>
</feature>
<protein>
    <recommendedName>
        <fullName evidence="11">Phenylalanine--tRNA ligase beta subunit, chloroplastic</fullName>
        <ecNumber evidence="11">6.1.1.20</ecNumber>
    </recommendedName>
    <alternativeName>
        <fullName evidence="11">Phenylalanyl-tRNA synthetase beta subunit</fullName>
        <shortName evidence="11">PheRS</shortName>
    </alternativeName>
</protein>
<dbReference type="SUPFAM" id="SSF46955">
    <property type="entry name" value="Putative DNA-binding domain"/>
    <property type="match status" value="2"/>
</dbReference>
<dbReference type="GO" id="GO:0006432">
    <property type="term" value="P:phenylalanyl-tRNA aminoacylation"/>
    <property type="evidence" value="ECO:0007669"/>
    <property type="project" value="UniProtKB-UniRule"/>
</dbReference>
<dbReference type="InterPro" id="IPR005147">
    <property type="entry name" value="tRNA_synthase_B5-dom"/>
</dbReference>
<dbReference type="InterPro" id="IPR045864">
    <property type="entry name" value="aa-tRNA-synth_II/BPL/LPL"/>
</dbReference>
<evidence type="ECO:0000313" key="14">
    <source>
        <dbReference type="EMBL" id="AWT38734.1"/>
    </source>
</evidence>
<keyword evidence="5 11" id="KW-0547">Nucleotide-binding</keyword>
<dbReference type="SUPFAM" id="SSF55681">
    <property type="entry name" value="Class II aaRS and biotin synthetases"/>
    <property type="match status" value="1"/>
</dbReference>
<dbReference type="SUPFAM" id="SSF54991">
    <property type="entry name" value="Anticodon-binding domain of PheRS"/>
    <property type="match status" value="1"/>
</dbReference>
<evidence type="ECO:0000256" key="11">
    <source>
        <dbReference type="HAMAP-Rule" id="MF_00283"/>
    </source>
</evidence>
<dbReference type="NCBIfam" id="TIGR00472">
    <property type="entry name" value="pheT_bact"/>
    <property type="match status" value="1"/>
</dbReference>
<keyword evidence="4 11" id="KW-0479">Metal-binding</keyword>
<dbReference type="GO" id="GO:0009328">
    <property type="term" value="C:phenylalanine-tRNA ligase complex"/>
    <property type="evidence" value="ECO:0007669"/>
    <property type="project" value="TreeGrafter"/>
</dbReference>
<dbReference type="InterPro" id="IPR036690">
    <property type="entry name" value="Fdx_antiC-bd_sf"/>
</dbReference>
<dbReference type="PANTHER" id="PTHR10947:SF0">
    <property type="entry name" value="PHENYLALANINE--TRNA LIGASE BETA SUBUNIT"/>
    <property type="match status" value="1"/>
</dbReference>
<dbReference type="GO" id="GO:0009507">
    <property type="term" value="C:chloroplast"/>
    <property type="evidence" value="ECO:0007669"/>
    <property type="project" value="UniProtKB-SubCell"/>
</dbReference>
<dbReference type="InterPro" id="IPR020825">
    <property type="entry name" value="Phe-tRNA_synthase-like_B3/B4"/>
</dbReference>
<reference evidence="14" key="1">
    <citation type="journal article" date="2018" name="Adv. Bot. Res.">
        <title>Evolution of the Plastid Genomes in Diatoms.</title>
        <authorList>
            <person name="Yu M."/>
            <person name="Ashworth M.P."/>
            <person name="Hajrah N.H."/>
            <person name="Khiyami M.A."/>
            <person name="Sabir M.J."/>
            <person name="Alhebshi A.M."/>
            <person name="Al-Malki A.L."/>
            <person name="Sabir J.S.M."/>
            <person name="Theriot E.C."/>
            <person name="Jansen R.K."/>
        </authorList>
    </citation>
    <scope>NUCLEOTIDE SEQUENCE</scope>
</reference>
<dbReference type="InterPro" id="IPR005146">
    <property type="entry name" value="B3/B4_tRNA-bd"/>
</dbReference>
<dbReference type="EMBL" id="MG755795">
    <property type="protein sequence ID" value="AWT38734.1"/>
    <property type="molecule type" value="Genomic_DNA"/>
</dbReference>
<dbReference type="CDD" id="cd00769">
    <property type="entry name" value="PheRS_beta_core"/>
    <property type="match status" value="1"/>
</dbReference>
<feature type="domain" description="B5" evidence="13">
    <location>
        <begin position="301"/>
        <end position="389"/>
    </location>
</feature>
<gene>
    <name evidence="14" type="primary">syfB</name>
    <name evidence="11" type="synonym">pheT</name>
</gene>
<comment type="similarity">
    <text evidence="1 11">Belongs to the phenylalanyl-tRNA synthetase beta subunit family. Type 1 subfamily.</text>
</comment>
<evidence type="ECO:0000256" key="10">
    <source>
        <dbReference type="ARBA" id="ARBA00049255"/>
    </source>
</evidence>
<dbReference type="Gene3D" id="3.50.40.10">
    <property type="entry name" value="Phenylalanyl-trna Synthetase, Chain B, domain 3"/>
    <property type="match status" value="1"/>
</dbReference>
<feature type="binding site" evidence="11">
    <location>
        <position position="376"/>
    </location>
    <ligand>
        <name>Mg(2+)</name>
        <dbReference type="ChEBI" id="CHEBI:18420"/>
        <note>shared with alpha subunit</note>
    </ligand>
</feature>
<dbReference type="Pfam" id="PF03483">
    <property type="entry name" value="B3_4"/>
    <property type="match status" value="1"/>
</dbReference>
<dbReference type="PANTHER" id="PTHR10947">
    <property type="entry name" value="PHENYLALANYL-TRNA SYNTHETASE BETA CHAIN AND LEUCINE-RICH REPEAT-CONTAINING PROTEIN 47"/>
    <property type="match status" value="1"/>
</dbReference>
<dbReference type="InterPro" id="IPR004532">
    <property type="entry name" value="Phe-tRNA-ligase_IIc_bsu_bact"/>
</dbReference>
<evidence type="ECO:0000256" key="9">
    <source>
        <dbReference type="ARBA" id="ARBA00023146"/>
    </source>
</evidence>
<dbReference type="InterPro" id="IPR045060">
    <property type="entry name" value="Phe-tRNA-ligase_IIc_bsu"/>
</dbReference>
<evidence type="ECO:0000256" key="5">
    <source>
        <dbReference type="ARBA" id="ARBA00022741"/>
    </source>
</evidence>
<dbReference type="InterPro" id="IPR041616">
    <property type="entry name" value="PheRS_beta_core"/>
</dbReference>
<geneLocation type="chloroplast" evidence="14"/>
<comment type="catalytic activity">
    <reaction evidence="10 11">
        <text>tRNA(Phe) + L-phenylalanine + ATP = L-phenylalanyl-tRNA(Phe) + AMP + diphosphate + H(+)</text>
        <dbReference type="Rhea" id="RHEA:19413"/>
        <dbReference type="Rhea" id="RHEA-COMP:9668"/>
        <dbReference type="Rhea" id="RHEA-COMP:9699"/>
        <dbReference type="ChEBI" id="CHEBI:15378"/>
        <dbReference type="ChEBI" id="CHEBI:30616"/>
        <dbReference type="ChEBI" id="CHEBI:33019"/>
        <dbReference type="ChEBI" id="CHEBI:58095"/>
        <dbReference type="ChEBI" id="CHEBI:78442"/>
        <dbReference type="ChEBI" id="CHEBI:78531"/>
        <dbReference type="ChEBI" id="CHEBI:456215"/>
        <dbReference type="EC" id="6.1.1.20"/>
    </reaction>
</comment>
<dbReference type="Gene3D" id="3.30.56.10">
    <property type="match status" value="2"/>
</dbReference>
<dbReference type="AlphaFoldDB" id="A0A2U9NNM9"/>
<dbReference type="Pfam" id="PF03484">
    <property type="entry name" value="B5"/>
    <property type="match status" value="1"/>
</dbReference>
<dbReference type="Pfam" id="PF17759">
    <property type="entry name" value="tRNA_synthFbeta"/>
    <property type="match status" value="1"/>
</dbReference>
<feature type="binding site" evidence="11">
    <location>
        <position position="377"/>
    </location>
    <ligand>
        <name>Mg(2+)</name>
        <dbReference type="ChEBI" id="CHEBI:18420"/>
        <note>shared with alpha subunit</note>
    </ligand>
</feature>
<dbReference type="PROSITE" id="PS51483">
    <property type="entry name" value="B5"/>
    <property type="match status" value="1"/>
</dbReference>
<evidence type="ECO:0000256" key="4">
    <source>
        <dbReference type="ARBA" id="ARBA00022723"/>
    </source>
</evidence>
<evidence type="ECO:0000256" key="7">
    <source>
        <dbReference type="ARBA" id="ARBA00022842"/>
    </source>
</evidence>
<keyword evidence="3 11" id="KW-0436">Ligase</keyword>
<evidence type="ECO:0000259" key="12">
    <source>
        <dbReference type="PROSITE" id="PS51447"/>
    </source>
</evidence>
<dbReference type="InterPro" id="IPR005121">
    <property type="entry name" value="Fdx_antiC-bd"/>
</dbReference>
<dbReference type="Gene3D" id="3.30.70.380">
    <property type="entry name" value="Ferrodoxin-fold anticodon-binding domain"/>
    <property type="match status" value="1"/>
</dbReference>
<dbReference type="Pfam" id="PF03147">
    <property type="entry name" value="FDX-ACB"/>
    <property type="match status" value="1"/>
</dbReference>
<evidence type="ECO:0000256" key="1">
    <source>
        <dbReference type="ARBA" id="ARBA00008653"/>
    </source>
</evidence>
<proteinExistence type="inferred from homology"/>
<evidence type="ECO:0000256" key="3">
    <source>
        <dbReference type="ARBA" id="ARBA00022598"/>
    </source>
</evidence>
<comment type="subcellular location">
    <subcellularLocation>
        <location evidence="11">Plastid</location>
        <location evidence="11">Chloroplast</location>
    </subcellularLocation>
</comment>
<organism evidence="14">
    <name type="scientific">Licmophora sp</name>
    <dbReference type="NCBI Taxonomy" id="2115823"/>
    <lineage>
        <taxon>Eukaryota</taxon>
        <taxon>Sar</taxon>
        <taxon>Stramenopiles</taxon>
        <taxon>Ochrophyta</taxon>
        <taxon>Bacillariophyta</taxon>
        <taxon>Fragilariophyceae</taxon>
        <taxon>Fragilariophycidae</taxon>
        <taxon>Licmophorales</taxon>
        <taxon>Licmophoraceae</taxon>
        <taxon>Licmophora</taxon>
    </lineage>
</organism>
<dbReference type="HAMAP" id="MF_00283">
    <property type="entry name" value="Phe_tRNA_synth_beta1"/>
    <property type="match status" value="1"/>
</dbReference>
<keyword evidence="14" id="KW-0150">Chloroplast</keyword>
<dbReference type="Gene3D" id="3.30.930.10">
    <property type="entry name" value="Bira Bifunctional Protein, Domain 2"/>
    <property type="match status" value="1"/>
</dbReference>
<dbReference type="PROSITE" id="PS51447">
    <property type="entry name" value="FDX_ACB"/>
    <property type="match status" value="1"/>
</dbReference>
<keyword evidence="6 11" id="KW-0067">ATP-binding</keyword>
<dbReference type="GO" id="GO:0005524">
    <property type="term" value="F:ATP binding"/>
    <property type="evidence" value="ECO:0007669"/>
    <property type="project" value="UniProtKB-UniRule"/>
</dbReference>
<evidence type="ECO:0000259" key="13">
    <source>
        <dbReference type="PROSITE" id="PS51483"/>
    </source>
</evidence>
<dbReference type="GO" id="GO:0003723">
    <property type="term" value="F:RNA binding"/>
    <property type="evidence" value="ECO:0007669"/>
    <property type="project" value="InterPro"/>
</dbReference>
<evidence type="ECO:0000256" key="8">
    <source>
        <dbReference type="ARBA" id="ARBA00022917"/>
    </source>
</evidence>
<evidence type="ECO:0000256" key="2">
    <source>
        <dbReference type="ARBA" id="ARBA00011209"/>
    </source>
</evidence>
<accession>A0A2U9NNM9</accession>
<keyword evidence="7 11" id="KW-0460">Magnesium</keyword>
<dbReference type="GO" id="GO:0004826">
    <property type="term" value="F:phenylalanine-tRNA ligase activity"/>
    <property type="evidence" value="ECO:0007669"/>
    <property type="project" value="UniProtKB-UniRule"/>
</dbReference>
<dbReference type="EC" id="6.1.1.20" evidence="11"/>
<keyword evidence="9 11" id="KW-0030">Aminoacyl-tRNA synthetase</keyword>
<evidence type="ECO:0000256" key="6">
    <source>
        <dbReference type="ARBA" id="ARBA00022840"/>
    </source>
</evidence>
<comment type="cofactor">
    <cofactor evidence="11">
        <name>Mg(2+)</name>
        <dbReference type="ChEBI" id="CHEBI:18420"/>
    </cofactor>
    <text evidence="11">Binds 2 magnesium ions per tetramer.</text>
</comment>
<dbReference type="SMART" id="SM00874">
    <property type="entry name" value="B5"/>
    <property type="match status" value="1"/>
</dbReference>
<dbReference type="SMART" id="SM00896">
    <property type="entry name" value="FDX-ACB"/>
    <property type="match status" value="1"/>
</dbReference>
<dbReference type="InterPro" id="IPR009061">
    <property type="entry name" value="DNA-bd_dom_put_sf"/>
</dbReference>
<sequence>MMLISLPWVNEIVDITEISLEDLIERLTLGGFEVEEIIEMKQNNIKTITLDISATANRSDSLSIIGIAKEISTLFNLPYKEPEYSRSHYPWLEQLVNIPKCKNNISECSGFMAIEITNLSNKKSPEWVKTKLINSGITPQNNLLDYQSYILLETGYPFEFYDLDKIKEKTKQETLSLSMTRNHESESFLANDSVIYELNDLTVLLNVNNQPISIAGLIPHANYSYSSETTSLLIEGSIFDAGFIRKQGRVLRLRTERSSRYEKSIKNVDLIGVFYKLIHLLTLQNPDSEYSITTYSNFLKPESKIISLDYRTCIEILGPIRNKEEYYPKFINTDLICHYFERLKFKYQFDQVNKKWSVEIPELRLDDIERPIDLIEEIGRLHGFDNFLTRLPHIKQRGMEDKAYKMRKKITNYLLSSGLNELIHYSLVTDNESTPSKVQLLNPQMQDLSFLRISLLPSLIKSVKENLNRGNGILEGFEYGHTFIKLSSDNSFTEKEFISGVLGGQKTKRNWSLELSPLTWFEAKGTIEKLFEQLRLVTVWKPQIDLMYQNLLHPYRSAKIFLSTGEYLGIFGQINPILANKQNIPFEIYLFELDFNLLSNNHNAMKIITYQQFSTFPTITKDISFIIDQTINFDVICNLLLKNGTRYLIDIKLIDEYKDINLLTNNKISLCLKTVFQSPVKTLETNMVDEIMENLKSLLTFHFRAEIRT</sequence>
<dbReference type="GO" id="GO:0000287">
    <property type="term" value="F:magnesium ion binding"/>
    <property type="evidence" value="ECO:0007669"/>
    <property type="project" value="UniProtKB-UniRule"/>
</dbReference>
<feature type="domain" description="FDX-ACB" evidence="12">
    <location>
        <begin position="614"/>
        <end position="708"/>
    </location>
</feature>
<feature type="binding site" evidence="11">
    <location>
        <position position="367"/>
    </location>
    <ligand>
        <name>Mg(2+)</name>
        <dbReference type="ChEBI" id="CHEBI:18420"/>
        <note>shared with alpha subunit</note>
    </ligand>
</feature>
<keyword evidence="14" id="KW-0934">Plastid</keyword>
<comment type="subunit">
    <text evidence="2 11">Tetramer of two alpha and two beta subunits.</text>
</comment>
<name>A0A2U9NNM9_9STRA</name>